<comment type="function">
    <text evidence="12">Component of the signal recognition particle (SRP) complex, a ribonucleoprotein complex that mediates the cotranslational targeting of secretory and membrane proteins to the endoplasmic reticulum (ER). The SRP complex interacts with the signal sequence in nascent secretory and membrane proteins and directs them to the membrane of the ER.</text>
</comment>
<keyword evidence="8 12" id="KW-0733">Signal recognition particle</keyword>
<gene>
    <name evidence="13" type="ORF">SDRG_14601</name>
</gene>
<evidence type="ECO:0000256" key="11">
    <source>
        <dbReference type="ARBA" id="ARBA00029498"/>
    </source>
</evidence>
<dbReference type="PIRSF" id="PIRSF038995">
    <property type="entry name" value="SRP68"/>
    <property type="match status" value="1"/>
</dbReference>
<reference evidence="13 14" key="1">
    <citation type="submission" date="2012-04" db="EMBL/GenBank/DDBJ databases">
        <title>The Genome Sequence of Saprolegnia declina VS20.</title>
        <authorList>
            <consortium name="The Broad Institute Genome Sequencing Platform"/>
            <person name="Russ C."/>
            <person name="Nusbaum C."/>
            <person name="Tyler B."/>
            <person name="van West P."/>
            <person name="Dieguez-Uribeondo J."/>
            <person name="de Bruijn I."/>
            <person name="Tripathy S."/>
            <person name="Jiang R."/>
            <person name="Young S.K."/>
            <person name="Zeng Q."/>
            <person name="Gargeya S."/>
            <person name="Fitzgerald M."/>
            <person name="Haas B."/>
            <person name="Abouelleil A."/>
            <person name="Alvarado L."/>
            <person name="Arachchi H.M."/>
            <person name="Berlin A."/>
            <person name="Chapman S.B."/>
            <person name="Goldberg J."/>
            <person name="Griggs A."/>
            <person name="Gujja S."/>
            <person name="Hansen M."/>
            <person name="Howarth C."/>
            <person name="Imamovic A."/>
            <person name="Larimer J."/>
            <person name="McCowen C."/>
            <person name="Montmayeur A."/>
            <person name="Murphy C."/>
            <person name="Neiman D."/>
            <person name="Pearson M."/>
            <person name="Priest M."/>
            <person name="Roberts A."/>
            <person name="Saif S."/>
            <person name="Shea T."/>
            <person name="Sisk P."/>
            <person name="Sykes S."/>
            <person name="Wortman J."/>
            <person name="Nusbaum C."/>
            <person name="Birren B."/>
        </authorList>
    </citation>
    <scope>NUCLEOTIDE SEQUENCE [LARGE SCALE GENOMIC DNA]</scope>
    <source>
        <strain evidence="13 14">VS20</strain>
    </source>
</reference>
<evidence type="ECO:0000256" key="10">
    <source>
        <dbReference type="ARBA" id="ARBA00023274"/>
    </source>
</evidence>
<dbReference type="Gene3D" id="1.10.3450.40">
    <property type="entry name" value="Signal recognition particle, SRP68 subunit, RNA-binding domain"/>
    <property type="match status" value="1"/>
</dbReference>
<dbReference type="eggNOG" id="KOG2460">
    <property type="taxonomic scope" value="Eukaryota"/>
</dbReference>
<dbReference type="GO" id="GO:0005786">
    <property type="term" value="C:signal recognition particle, endoplasmic reticulum targeting"/>
    <property type="evidence" value="ECO:0007669"/>
    <property type="project" value="UniProtKB-KW"/>
</dbReference>
<dbReference type="Proteomes" id="UP000030762">
    <property type="component" value="Unassembled WGS sequence"/>
</dbReference>
<dbReference type="GO" id="GO:0008312">
    <property type="term" value="F:7S RNA binding"/>
    <property type="evidence" value="ECO:0007669"/>
    <property type="project" value="InterPro"/>
</dbReference>
<dbReference type="InterPro" id="IPR026258">
    <property type="entry name" value="SRP68"/>
</dbReference>
<evidence type="ECO:0000313" key="13">
    <source>
        <dbReference type="EMBL" id="EQC27544.1"/>
    </source>
</evidence>
<dbReference type="FunFam" id="1.10.3450.40:FF:000001">
    <property type="entry name" value="Signal recognition particle subunit SRP68"/>
    <property type="match status" value="1"/>
</dbReference>
<evidence type="ECO:0000313" key="14">
    <source>
        <dbReference type="Proteomes" id="UP000030762"/>
    </source>
</evidence>
<dbReference type="STRING" id="1156394.T0PQ08"/>
<keyword evidence="5 12" id="KW-0963">Cytoplasm</keyword>
<dbReference type="GeneID" id="19955328"/>
<keyword evidence="14" id="KW-1185">Reference proteome</keyword>
<dbReference type="GO" id="GO:0005783">
    <property type="term" value="C:endoplasmic reticulum"/>
    <property type="evidence" value="ECO:0007669"/>
    <property type="project" value="UniProtKB-SubCell"/>
</dbReference>
<dbReference type="CDD" id="cd15481">
    <property type="entry name" value="SRP68-RBD"/>
    <property type="match status" value="1"/>
</dbReference>
<evidence type="ECO:0000256" key="12">
    <source>
        <dbReference type="PIRNR" id="PIRNR038995"/>
    </source>
</evidence>
<dbReference type="OrthoDB" id="10255118at2759"/>
<keyword evidence="6" id="KW-0256">Endoplasmic reticulum</keyword>
<accession>T0PQ08</accession>
<evidence type="ECO:0000256" key="3">
    <source>
        <dbReference type="ARBA" id="ARBA00004604"/>
    </source>
</evidence>
<dbReference type="InterPro" id="IPR038253">
    <property type="entry name" value="SRP68_N_sf"/>
</dbReference>
<dbReference type="PANTHER" id="PTHR12860:SF0">
    <property type="entry name" value="SIGNAL RECOGNITION PARTICLE SUBUNIT SRP68"/>
    <property type="match status" value="1"/>
</dbReference>
<organism evidence="13 14">
    <name type="scientific">Saprolegnia diclina (strain VS20)</name>
    <dbReference type="NCBI Taxonomy" id="1156394"/>
    <lineage>
        <taxon>Eukaryota</taxon>
        <taxon>Sar</taxon>
        <taxon>Stramenopiles</taxon>
        <taxon>Oomycota</taxon>
        <taxon>Saprolegniomycetes</taxon>
        <taxon>Saprolegniales</taxon>
        <taxon>Saprolegniaceae</taxon>
        <taxon>Saprolegnia</taxon>
    </lineage>
</organism>
<dbReference type="GO" id="GO:0005047">
    <property type="term" value="F:signal recognition particle binding"/>
    <property type="evidence" value="ECO:0007669"/>
    <property type="project" value="InterPro"/>
</dbReference>
<dbReference type="Pfam" id="PF16969">
    <property type="entry name" value="SRP68"/>
    <property type="match status" value="1"/>
</dbReference>
<dbReference type="VEuPathDB" id="FungiDB:SDRG_14601"/>
<dbReference type="GO" id="GO:0030942">
    <property type="term" value="F:endoplasmic reticulum signal peptide binding"/>
    <property type="evidence" value="ECO:0007669"/>
    <property type="project" value="InterPro"/>
</dbReference>
<dbReference type="PANTHER" id="PTHR12860">
    <property type="entry name" value="SIGNAL RECOGNITION PARTICLE 68 KDA PROTEIN"/>
    <property type="match status" value="1"/>
</dbReference>
<evidence type="ECO:0000256" key="2">
    <source>
        <dbReference type="ARBA" id="ARBA00004496"/>
    </source>
</evidence>
<comment type="similarity">
    <text evidence="4 12">Belongs to the SRP68 family.</text>
</comment>
<sequence length="591" mass="65775">MGKKDKKVSASAAPTTKVISNVPLSLPILETIKFSQQQNGLRFGDYSRYRQHCARRLRRLRKGLKFTHGKGKGFVAKEVTPANAAEVRHLMLPLYHSERAWSYAMQLREDERNDKEENGDEASSRIKFHLMGRLKKAVAWSDKLVSLCSERADARTSLEAEAYASYMAGNLALYKEEWKLALEKFTTAQRIYSELAKVGTSVQQDLVHQILEEISPFMRYCEYNLNMVSGGASAELLHELRESTTSALLQSKIDQVFHAEAKTKAKTMAQITWNGRAVAIPSDDLSLAMVRPDEHLAKLAKASTDLTEKKRDAIYVALFGAYDNILRQLGNERTKTDAMKSGFMAEAQRDNIAALEEYTRFLKQVHTAQRNLTLMQQLKARLGVDRSPGDMIHIIEMLLQNIEDMKALPGAASHELFSTKFAVLQPLLAAMRANYVAQMYLAGKKYPEAMALFELAKTNVAVADAMPTSDADVLALRDELRPQVLGATPRVNASAFLYGSTDAVRATLEKLDVNDDGAKSLLERQHEYESGARARAHDVVKLPPSMVAIPPKPLLFDIAGSELAFPDLQARLDELNPKTSSGGGLFGWLRG</sequence>
<dbReference type="EMBL" id="JH767206">
    <property type="protein sequence ID" value="EQC27544.1"/>
    <property type="molecule type" value="Genomic_DNA"/>
</dbReference>
<evidence type="ECO:0000256" key="1">
    <source>
        <dbReference type="ARBA" id="ARBA00004240"/>
    </source>
</evidence>
<dbReference type="GO" id="GO:0006614">
    <property type="term" value="P:SRP-dependent cotranslational protein targeting to membrane"/>
    <property type="evidence" value="ECO:0007669"/>
    <property type="project" value="InterPro"/>
</dbReference>
<evidence type="ECO:0000256" key="4">
    <source>
        <dbReference type="ARBA" id="ARBA00009352"/>
    </source>
</evidence>
<dbReference type="GO" id="GO:0005829">
    <property type="term" value="C:cytosol"/>
    <property type="evidence" value="ECO:0007669"/>
    <property type="project" value="UniProtKB-ARBA"/>
</dbReference>
<dbReference type="InterPro" id="IPR034652">
    <property type="entry name" value="SRP68-RBD"/>
</dbReference>
<dbReference type="RefSeq" id="XP_008618964.1">
    <property type="nucleotide sequence ID" value="XM_008620742.1"/>
</dbReference>
<keyword evidence="10 12" id="KW-0687">Ribonucleoprotein</keyword>
<keyword evidence="9" id="KW-0539">Nucleus</keyword>
<comment type="subcellular location">
    <subcellularLocation>
        <location evidence="2 12">Cytoplasm</location>
    </subcellularLocation>
    <subcellularLocation>
        <location evidence="1">Endoplasmic reticulum</location>
    </subcellularLocation>
    <subcellularLocation>
        <location evidence="3">Nucleus</location>
        <location evidence="3">Nucleolus</location>
    </subcellularLocation>
</comment>
<dbReference type="AlphaFoldDB" id="T0PQ08"/>
<evidence type="ECO:0000256" key="6">
    <source>
        <dbReference type="ARBA" id="ARBA00022824"/>
    </source>
</evidence>
<protein>
    <recommendedName>
        <fullName evidence="11 12">Signal recognition particle subunit SRP68</fullName>
        <shortName evidence="12">SRP68</shortName>
    </recommendedName>
</protein>
<evidence type="ECO:0000256" key="7">
    <source>
        <dbReference type="ARBA" id="ARBA00022884"/>
    </source>
</evidence>
<dbReference type="OMA" id="DERFIHI"/>
<name>T0PQ08_SAPDV</name>
<dbReference type="GO" id="GO:0005730">
    <property type="term" value="C:nucleolus"/>
    <property type="evidence" value="ECO:0007669"/>
    <property type="project" value="UniProtKB-SubCell"/>
</dbReference>
<evidence type="ECO:0000256" key="9">
    <source>
        <dbReference type="ARBA" id="ARBA00023242"/>
    </source>
</evidence>
<keyword evidence="7 12" id="KW-0694">RNA-binding</keyword>
<dbReference type="InParanoid" id="T0PQ08"/>
<proteinExistence type="inferred from homology"/>
<evidence type="ECO:0000256" key="5">
    <source>
        <dbReference type="ARBA" id="ARBA00022490"/>
    </source>
</evidence>
<evidence type="ECO:0000256" key="8">
    <source>
        <dbReference type="ARBA" id="ARBA00023135"/>
    </source>
</evidence>